<accession>A0A317ZU61</accession>
<gene>
    <name evidence="3" type="ORF">CTB96_19145</name>
</gene>
<keyword evidence="4" id="KW-1185">Reference proteome</keyword>
<evidence type="ECO:0000256" key="2">
    <source>
        <dbReference type="SAM" id="Phobius"/>
    </source>
</evidence>
<sequence>MTDTTPPEGNKNDNHDAPTEHIDAPDSTNPEPTTIADPNKSVDQTVNEQRAEPTAVPVAETSEPTPEPTPDYVPGEPIDYEPATPVASSASEAPTEKVERITNAEPAEPTAAEVARDEATSVQKDYTPTYVPAATVVVPTPAAASQPAVQSPAQQQATVQSPVQQQPTQQFAPTPVYVTAPTPPKTLGNRAAGILIGLIATAVFAVVYALVAFFISAAGAVDVADATSRFTDFLVLPVYYVPVIFFFLAFALLVAILNRAGWWAYVLGGFIVAVIVYFSYLGGALLAVQAWTLTPSEAVRFMSNQWLNPGAIAAAIVAREVPIWFGAWIARRGRSVTAKNIANKQEYERQLAEGPQLARPA</sequence>
<keyword evidence="2" id="KW-1133">Transmembrane helix</keyword>
<feature type="transmembrane region" description="Helical" evidence="2">
    <location>
        <begin position="264"/>
        <end position="291"/>
    </location>
</feature>
<comment type="caution">
    <text evidence="3">The sequence shown here is derived from an EMBL/GenBank/DDBJ whole genome shotgun (WGS) entry which is preliminary data.</text>
</comment>
<evidence type="ECO:0000256" key="1">
    <source>
        <dbReference type="SAM" id="MobiDB-lite"/>
    </source>
</evidence>
<dbReference type="OrthoDB" id="5109074at2"/>
<keyword evidence="2" id="KW-0812">Transmembrane</keyword>
<dbReference type="AlphaFoldDB" id="A0A317ZU61"/>
<name>A0A317ZU61_9MICO</name>
<dbReference type="EMBL" id="QHLY01000012">
    <property type="protein sequence ID" value="PXA68699.1"/>
    <property type="molecule type" value="Genomic_DNA"/>
</dbReference>
<feature type="region of interest" description="Disordered" evidence="1">
    <location>
        <begin position="1"/>
        <end position="99"/>
    </location>
</feature>
<keyword evidence="2" id="KW-0472">Membrane</keyword>
<dbReference type="Proteomes" id="UP000246722">
    <property type="component" value="Unassembled WGS sequence"/>
</dbReference>
<protein>
    <submittedName>
        <fullName evidence="3">Uncharacterized protein</fullName>
    </submittedName>
</protein>
<feature type="region of interest" description="Disordered" evidence="1">
    <location>
        <begin position="147"/>
        <end position="170"/>
    </location>
</feature>
<proteinExistence type="predicted"/>
<organism evidence="3 4">
    <name type="scientific">Cryobacterium arcticum</name>
    <dbReference type="NCBI Taxonomy" id="670052"/>
    <lineage>
        <taxon>Bacteria</taxon>
        <taxon>Bacillati</taxon>
        <taxon>Actinomycetota</taxon>
        <taxon>Actinomycetes</taxon>
        <taxon>Micrococcales</taxon>
        <taxon>Microbacteriaceae</taxon>
        <taxon>Cryobacterium</taxon>
    </lineage>
</organism>
<feature type="transmembrane region" description="Helical" evidence="2">
    <location>
        <begin position="238"/>
        <end position="257"/>
    </location>
</feature>
<reference evidence="3 4" key="1">
    <citation type="submission" date="2018-05" db="EMBL/GenBank/DDBJ databases">
        <title>Genetic diversity of glacier-inhabiting Cryobacterium bacteria in China and description of Cryobacterium mengkeensis sp. nov. and Arthrobacter glacialis sp. nov.</title>
        <authorList>
            <person name="Liu Q."/>
            <person name="Xin Y.-H."/>
        </authorList>
    </citation>
    <scope>NUCLEOTIDE SEQUENCE [LARGE SCALE GENOMIC DNA]</scope>
    <source>
        <strain evidence="3 4">SK-1</strain>
    </source>
</reference>
<evidence type="ECO:0000313" key="3">
    <source>
        <dbReference type="EMBL" id="PXA68699.1"/>
    </source>
</evidence>
<evidence type="ECO:0000313" key="4">
    <source>
        <dbReference type="Proteomes" id="UP000246722"/>
    </source>
</evidence>
<dbReference type="RefSeq" id="WP_110128348.1">
    <property type="nucleotide sequence ID" value="NZ_QHLY01000012.1"/>
</dbReference>
<feature type="compositionally biased region" description="Basic and acidic residues" evidence="1">
    <location>
        <begin position="10"/>
        <end position="24"/>
    </location>
</feature>
<feature type="transmembrane region" description="Helical" evidence="2">
    <location>
        <begin position="311"/>
        <end position="330"/>
    </location>
</feature>
<feature type="transmembrane region" description="Helical" evidence="2">
    <location>
        <begin position="194"/>
        <end position="218"/>
    </location>
</feature>